<accession>A0ABR9VWN6</accession>
<protein>
    <submittedName>
        <fullName evidence="1">Uncharacterized protein</fullName>
    </submittedName>
</protein>
<dbReference type="EMBL" id="JADEVV010000063">
    <property type="protein sequence ID" value="MBE9255431.1"/>
    <property type="molecule type" value="Genomic_DNA"/>
</dbReference>
<reference evidence="1 2" key="1">
    <citation type="submission" date="2020-10" db="EMBL/GenBank/DDBJ databases">
        <authorList>
            <person name="Castelo-Branco R."/>
            <person name="Eusebio N."/>
            <person name="Adriana R."/>
            <person name="Vieira A."/>
            <person name="Brugerolle De Fraissinette N."/>
            <person name="Rezende De Castro R."/>
            <person name="Schneider M.P."/>
            <person name="Vasconcelos V."/>
            <person name="Leao P.N."/>
        </authorList>
    </citation>
    <scope>NUCLEOTIDE SEQUENCE [LARGE SCALE GENOMIC DNA]</scope>
    <source>
        <strain evidence="1 2">LEGE 00031</strain>
    </source>
</reference>
<gene>
    <name evidence="1" type="ORF">IQ217_16620</name>
</gene>
<evidence type="ECO:0000313" key="2">
    <source>
        <dbReference type="Proteomes" id="UP000658720"/>
    </source>
</evidence>
<sequence length="151" mass="17143">MNNWIQIKGVVKAGHGVASGKSSDPRFPAGTIAMQKACFQERGLSLDDYYLGTINLSIAPHQYKAKQAKYTFRQVKWSNNDPAEDFSFFDCRIIIGNQQAIKGLIYYPHPETKPEHFQPPDILEIMSSFIQNLHYGNEVIIEVNPQQIEIS</sequence>
<name>A0ABR9VWN6_9SYNC</name>
<dbReference type="RefSeq" id="WP_194020803.1">
    <property type="nucleotide sequence ID" value="NZ_JADEVV010000063.1"/>
</dbReference>
<organism evidence="1 2">
    <name type="scientific">Synechocystis salina LEGE 00031</name>
    <dbReference type="NCBI Taxonomy" id="1828736"/>
    <lineage>
        <taxon>Bacteria</taxon>
        <taxon>Bacillati</taxon>
        <taxon>Cyanobacteriota</taxon>
        <taxon>Cyanophyceae</taxon>
        <taxon>Synechococcales</taxon>
        <taxon>Merismopediaceae</taxon>
        <taxon>Synechocystis</taxon>
    </lineage>
</organism>
<keyword evidence="2" id="KW-1185">Reference proteome</keyword>
<comment type="caution">
    <text evidence="1">The sequence shown here is derived from an EMBL/GenBank/DDBJ whole genome shotgun (WGS) entry which is preliminary data.</text>
</comment>
<dbReference type="Proteomes" id="UP000658720">
    <property type="component" value="Unassembled WGS sequence"/>
</dbReference>
<proteinExistence type="predicted"/>
<evidence type="ECO:0000313" key="1">
    <source>
        <dbReference type="EMBL" id="MBE9255431.1"/>
    </source>
</evidence>